<accession>A0A6J4VJG2</accession>
<evidence type="ECO:0000256" key="1">
    <source>
        <dbReference type="ARBA" id="ARBA00006484"/>
    </source>
</evidence>
<dbReference type="PANTHER" id="PTHR44196:SF1">
    <property type="entry name" value="DEHYDROGENASE_REDUCTASE SDR FAMILY MEMBER 7B"/>
    <property type="match status" value="1"/>
</dbReference>
<dbReference type="PANTHER" id="PTHR44196">
    <property type="entry name" value="DEHYDROGENASE/REDUCTASE SDR FAMILY MEMBER 7B"/>
    <property type="match status" value="1"/>
</dbReference>
<dbReference type="GO" id="GO:0004316">
    <property type="term" value="F:3-oxoacyl-[acyl-carrier-protein] reductase (NADPH) activity"/>
    <property type="evidence" value="ECO:0007669"/>
    <property type="project" value="UniProtKB-EC"/>
</dbReference>
<dbReference type="InterPro" id="IPR036291">
    <property type="entry name" value="NAD(P)-bd_dom_sf"/>
</dbReference>
<dbReference type="Gene3D" id="3.40.50.720">
    <property type="entry name" value="NAD(P)-binding Rossmann-like Domain"/>
    <property type="match status" value="1"/>
</dbReference>
<evidence type="ECO:0000256" key="2">
    <source>
        <dbReference type="ARBA" id="ARBA00023002"/>
    </source>
</evidence>
<keyword evidence="2 5" id="KW-0560">Oxidoreductase</keyword>
<dbReference type="SUPFAM" id="SSF51735">
    <property type="entry name" value="NAD(P)-binding Rossmann-fold domains"/>
    <property type="match status" value="1"/>
</dbReference>
<reference evidence="5" key="1">
    <citation type="submission" date="2020-02" db="EMBL/GenBank/DDBJ databases">
        <authorList>
            <person name="Meier V. D."/>
        </authorList>
    </citation>
    <scope>NUCLEOTIDE SEQUENCE</scope>
    <source>
        <strain evidence="5">AVDCRST_MAG18</strain>
    </source>
</reference>
<name>A0A6J4VJG2_9BACT</name>
<dbReference type="EMBL" id="CADCWN010000228">
    <property type="protein sequence ID" value="CAA9580413.1"/>
    <property type="molecule type" value="Genomic_DNA"/>
</dbReference>
<feature type="domain" description="Ketoreductase" evidence="4">
    <location>
        <begin position="12"/>
        <end position="192"/>
    </location>
</feature>
<organism evidence="5">
    <name type="scientific">uncultured Thermomicrobiales bacterium</name>
    <dbReference type="NCBI Taxonomy" id="1645740"/>
    <lineage>
        <taxon>Bacteria</taxon>
        <taxon>Pseudomonadati</taxon>
        <taxon>Thermomicrobiota</taxon>
        <taxon>Thermomicrobia</taxon>
        <taxon>Thermomicrobiales</taxon>
        <taxon>environmental samples</taxon>
    </lineage>
</organism>
<dbReference type="AlphaFoldDB" id="A0A6J4VJG2"/>
<dbReference type="SMART" id="SM00822">
    <property type="entry name" value="PKS_KR"/>
    <property type="match status" value="1"/>
</dbReference>
<evidence type="ECO:0000313" key="5">
    <source>
        <dbReference type="EMBL" id="CAA9580413.1"/>
    </source>
</evidence>
<evidence type="ECO:0000256" key="3">
    <source>
        <dbReference type="SAM" id="MobiDB-lite"/>
    </source>
</evidence>
<dbReference type="EC" id="1.1.1.100" evidence="5"/>
<comment type="similarity">
    <text evidence="1">Belongs to the short-chain dehydrogenases/reductases (SDR) family.</text>
</comment>
<dbReference type="InterPro" id="IPR020904">
    <property type="entry name" value="Sc_DH/Rdtase_CS"/>
</dbReference>
<dbReference type="NCBIfam" id="NF005495">
    <property type="entry name" value="PRK07109.1"/>
    <property type="match status" value="1"/>
</dbReference>
<proteinExistence type="inferred from homology"/>
<dbReference type="InterPro" id="IPR057326">
    <property type="entry name" value="KR_dom"/>
</dbReference>
<dbReference type="GO" id="GO:0016020">
    <property type="term" value="C:membrane"/>
    <property type="evidence" value="ECO:0007669"/>
    <property type="project" value="TreeGrafter"/>
</dbReference>
<dbReference type="PRINTS" id="PR00081">
    <property type="entry name" value="GDHRDH"/>
</dbReference>
<sequence length="301" mass="31802">MSGRQPKPINEQVVVIVGASSGIGRATAEAFARAGARLLITARDGEALDALASELRASGTRVEWLAMDTGDYAQVQATGARASELFGRVDTWVQVAGIGVYSTVADLRPEDLRRVIETDLYGPAYGAMVALPLLREQGGGLIVVSSIESEVGLPFHGAYAAAKHGVRGLLDVLRMELAHEGVPVSVTNIKPATIDTPFFSNVATRLGVRPRGVPPVYAPERVAAAIVRAARAPRAEVVVGGAGHAMIWSKRLMPRLTDRLLGHFAYEVQLTDRPASPTDPGNRDTPSGDTRVRADALAGAD</sequence>
<gene>
    <name evidence="5" type="ORF">AVDCRST_MAG18-3047</name>
</gene>
<dbReference type="PROSITE" id="PS00061">
    <property type="entry name" value="ADH_SHORT"/>
    <property type="match status" value="1"/>
</dbReference>
<dbReference type="Pfam" id="PF00106">
    <property type="entry name" value="adh_short"/>
    <property type="match status" value="1"/>
</dbReference>
<feature type="region of interest" description="Disordered" evidence="3">
    <location>
        <begin position="271"/>
        <end position="301"/>
    </location>
</feature>
<evidence type="ECO:0000259" key="4">
    <source>
        <dbReference type="SMART" id="SM00822"/>
    </source>
</evidence>
<dbReference type="InterPro" id="IPR002347">
    <property type="entry name" value="SDR_fam"/>
</dbReference>
<protein>
    <submittedName>
        <fullName evidence="5">3-oxoacyl-[acyl-carrier protein] reductase</fullName>
        <ecNumber evidence="5">1.1.1.100</ecNumber>
    </submittedName>
</protein>